<dbReference type="AlphaFoldDB" id="A0A7D9IPP4"/>
<sequence>MAKVNQVWKELNAKMTVKRTRNPSGYNKRQKGTASEQVYLVRFVVDLEQEDETEKFASGAFRDAFKGMPEGGASQKKWVIKKYNEKARNHNCNNTFFNS</sequence>
<proteinExistence type="predicted"/>
<reference evidence="1" key="1">
    <citation type="submission" date="2020-04" db="EMBL/GenBank/DDBJ databases">
        <authorList>
            <person name="Alioto T."/>
            <person name="Alioto T."/>
            <person name="Gomez Garrido J."/>
        </authorList>
    </citation>
    <scope>NUCLEOTIDE SEQUENCE</scope>
    <source>
        <strain evidence="1">A484AB</strain>
    </source>
</reference>
<evidence type="ECO:0000313" key="1">
    <source>
        <dbReference type="EMBL" id="CAB4012762.1"/>
    </source>
</evidence>
<name>A0A7D9IPP4_PARCT</name>
<gene>
    <name evidence="1" type="ORF">PACLA_8A078885</name>
</gene>
<dbReference type="EMBL" id="CACRXK020007622">
    <property type="protein sequence ID" value="CAB4012762.1"/>
    <property type="molecule type" value="Genomic_DNA"/>
</dbReference>
<protein>
    <submittedName>
        <fullName evidence="1">Uncharacterized protein</fullName>
    </submittedName>
</protein>
<evidence type="ECO:0000313" key="2">
    <source>
        <dbReference type="Proteomes" id="UP001152795"/>
    </source>
</evidence>
<organism evidence="1 2">
    <name type="scientific">Paramuricea clavata</name>
    <name type="common">Red gorgonian</name>
    <name type="synonym">Violescent sea-whip</name>
    <dbReference type="NCBI Taxonomy" id="317549"/>
    <lineage>
        <taxon>Eukaryota</taxon>
        <taxon>Metazoa</taxon>
        <taxon>Cnidaria</taxon>
        <taxon>Anthozoa</taxon>
        <taxon>Octocorallia</taxon>
        <taxon>Malacalcyonacea</taxon>
        <taxon>Plexauridae</taxon>
        <taxon>Paramuricea</taxon>
    </lineage>
</organism>
<accession>A0A7D9IPP4</accession>
<keyword evidence="2" id="KW-1185">Reference proteome</keyword>
<dbReference type="Proteomes" id="UP001152795">
    <property type="component" value="Unassembled WGS sequence"/>
</dbReference>
<comment type="caution">
    <text evidence="1">The sequence shown here is derived from an EMBL/GenBank/DDBJ whole genome shotgun (WGS) entry which is preliminary data.</text>
</comment>